<sequence>MQYQNNFLNAASRTGAALPAFAAKQRAPIPPPPASPPASRHYTLSEVELATFRTQLCENHQKAHCAQPDACPHSHCLTWQRRNPYEIIYDPHLCPGIEFRRSNSKMSLIRHCTRGRSCTYAHSKEEELYHPLMYKTKICTVFPNCDRHYCPFAHSVDELRHPYSNPLIQSIWGGGDNSFSSGMQRWSASPLSPLSTRQFHDIGVHQHPPAASVYISPGPHVFGVASASSADATPRQFRSQEWPPRRQPVTPKEHPRKNPRMQDGGSSQSLLGQPSPRAKSYRQQRERRLRKKEDTTVEESGGAELHDLLDSEGLRQALILALAQQLIGPQVSQLSVDQILIVLDLAVKLAASLQSSDSHSELHEQATTAAISLIDSSPPNVTSGACGGQTLADDLFGDATSSSGSGASCRQALLDDVYPGATQALIAQLKKLALSDSYDENSGSSPAGGEILDNAEASRLSILQGGGVLWSTSTSPVVGDSSSRSSVHLSGHSPDHLRLDEPLSSGNGRSVTQSGAQPPATIVEDGLRSEQKASVSDHDIAERVRISLLGALADAGCQLPEQANSACPLPETLELESPRGTLRGSVGTGQGFSLPGAAGSVQKRSSDYGTRQGDDVFSPQTTTCSPTPFTGQVCSPQSRTAACTPAPPPSFSINTSIDNVKQVLQTMQQRTRADLQHNRDLADRQKNAACSVVGALHLETELPSPKIRDRVTRPDLAWR</sequence>
<feature type="compositionally biased region" description="Polar residues" evidence="5">
    <location>
        <begin position="226"/>
        <end position="239"/>
    </location>
</feature>
<feature type="region of interest" description="Disordered" evidence="5">
    <location>
        <begin position="225"/>
        <end position="304"/>
    </location>
</feature>
<evidence type="ECO:0000259" key="6">
    <source>
        <dbReference type="PROSITE" id="PS50103"/>
    </source>
</evidence>
<dbReference type="GeneID" id="40310989"/>
<feature type="compositionally biased region" description="Polar residues" evidence="5">
    <location>
        <begin position="504"/>
        <end position="516"/>
    </location>
</feature>
<dbReference type="InterPro" id="IPR000571">
    <property type="entry name" value="Znf_CCCH"/>
</dbReference>
<dbReference type="InterPro" id="IPR045234">
    <property type="entry name" value="Unkempt-like"/>
</dbReference>
<evidence type="ECO:0000256" key="5">
    <source>
        <dbReference type="SAM" id="MobiDB-lite"/>
    </source>
</evidence>
<name>A0A2A9MD92_BESBE</name>
<dbReference type="OrthoDB" id="20534at2759"/>
<feature type="region of interest" description="Disordered" evidence="5">
    <location>
        <begin position="473"/>
        <end position="518"/>
    </location>
</feature>
<feature type="domain" description="C3H1-type" evidence="6">
    <location>
        <begin position="51"/>
        <end position="78"/>
    </location>
</feature>
<feature type="compositionally biased region" description="Basic and acidic residues" evidence="5">
    <location>
        <begin position="283"/>
        <end position="295"/>
    </location>
</feature>
<accession>A0A2A9MD92</accession>
<keyword evidence="2 4" id="KW-0863">Zinc-finger</keyword>
<dbReference type="PANTHER" id="PTHR14493:SF50">
    <property type="entry name" value="RING FINGER PROTEIN UNKEMPT"/>
    <property type="match status" value="1"/>
</dbReference>
<feature type="region of interest" description="Disordered" evidence="5">
    <location>
        <begin position="589"/>
        <end position="610"/>
    </location>
</feature>
<dbReference type="Gene3D" id="3.30.1370.210">
    <property type="match status" value="1"/>
</dbReference>
<keyword evidence="1 4" id="KW-0479">Metal-binding</keyword>
<dbReference type="Proteomes" id="UP000224006">
    <property type="component" value="Chromosome V"/>
</dbReference>
<feature type="compositionally biased region" description="Low complexity" evidence="5">
    <location>
        <begin position="473"/>
        <end position="492"/>
    </location>
</feature>
<dbReference type="PANTHER" id="PTHR14493">
    <property type="entry name" value="UNKEMPT FAMILY MEMBER"/>
    <property type="match status" value="1"/>
</dbReference>
<evidence type="ECO:0000256" key="1">
    <source>
        <dbReference type="ARBA" id="ARBA00022723"/>
    </source>
</evidence>
<proteinExistence type="predicted"/>
<evidence type="ECO:0000256" key="3">
    <source>
        <dbReference type="ARBA" id="ARBA00022833"/>
    </source>
</evidence>
<gene>
    <name evidence="7" type="ORF">BESB_060610</name>
</gene>
<feature type="zinc finger region" description="C3H1-type" evidence="4">
    <location>
        <begin position="51"/>
        <end position="78"/>
    </location>
</feature>
<keyword evidence="8" id="KW-1185">Reference proteome</keyword>
<protein>
    <recommendedName>
        <fullName evidence="6">C3H1-type domain-containing protein</fullName>
    </recommendedName>
</protein>
<evidence type="ECO:0000313" key="8">
    <source>
        <dbReference type="Proteomes" id="UP000224006"/>
    </source>
</evidence>
<evidence type="ECO:0000256" key="2">
    <source>
        <dbReference type="ARBA" id="ARBA00022771"/>
    </source>
</evidence>
<evidence type="ECO:0000256" key="4">
    <source>
        <dbReference type="PROSITE-ProRule" id="PRU00723"/>
    </source>
</evidence>
<reference evidence="7 8" key="1">
    <citation type="submission" date="2017-09" db="EMBL/GenBank/DDBJ databases">
        <title>Genome sequencing of Besnoitia besnoiti strain Bb-Ger1.</title>
        <authorList>
            <person name="Schares G."/>
            <person name="Venepally P."/>
            <person name="Lorenzi H.A."/>
        </authorList>
    </citation>
    <scope>NUCLEOTIDE SEQUENCE [LARGE SCALE GENOMIC DNA]</scope>
    <source>
        <strain evidence="7 8">Bb-Ger1</strain>
    </source>
</reference>
<dbReference type="KEGG" id="bbes:BESB_060610"/>
<dbReference type="AlphaFoldDB" id="A0A2A9MD92"/>
<keyword evidence="3 4" id="KW-0862">Zinc</keyword>
<comment type="caution">
    <text evidence="7">The sequence shown here is derived from an EMBL/GenBank/DDBJ whole genome shotgun (WGS) entry which is preliminary data.</text>
</comment>
<feature type="compositionally biased region" description="Low complexity" evidence="5">
    <location>
        <begin position="264"/>
        <end position="276"/>
    </location>
</feature>
<dbReference type="VEuPathDB" id="ToxoDB:BESB_060610"/>
<dbReference type="GO" id="GO:0008270">
    <property type="term" value="F:zinc ion binding"/>
    <property type="evidence" value="ECO:0007669"/>
    <property type="project" value="UniProtKB-KW"/>
</dbReference>
<organism evidence="7 8">
    <name type="scientific">Besnoitia besnoiti</name>
    <name type="common">Apicomplexan protozoan</name>
    <dbReference type="NCBI Taxonomy" id="94643"/>
    <lineage>
        <taxon>Eukaryota</taxon>
        <taxon>Sar</taxon>
        <taxon>Alveolata</taxon>
        <taxon>Apicomplexa</taxon>
        <taxon>Conoidasida</taxon>
        <taxon>Coccidia</taxon>
        <taxon>Eucoccidiorida</taxon>
        <taxon>Eimeriorina</taxon>
        <taxon>Sarcocystidae</taxon>
        <taxon>Besnoitia</taxon>
    </lineage>
</organism>
<dbReference type="RefSeq" id="XP_029219183.1">
    <property type="nucleotide sequence ID" value="XM_029364475.1"/>
</dbReference>
<dbReference type="EMBL" id="NWUJ01000005">
    <property type="protein sequence ID" value="PFH35174.1"/>
    <property type="molecule type" value="Genomic_DNA"/>
</dbReference>
<evidence type="ECO:0000313" key="7">
    <source>
        <dbReference type="EMBL" id="PFH35174.1"/>
    </source>
</evidence>
<dbReference type="PROSITE" id="PS50103">
    <property type="entry name" value="ZF_C3H1"/>
    <property type="match status" value="1"/>
</dbReference>